<organism evidence="2 3">
    <name type="scientific">Mycetohabitans rhizoxinica (strain DSM 19002 / CIP 109453 / HKI 454)</name>
    <name type="common">Paraburkholderia rhizoxinica</name>
    <dbReference type="NCBI Taxonomy" id="882378"/>
    <lineage>
        <taxon>Bacteria</taxon>
        <taxon>Pseudomonadati</taxon>
        <taxon>Pseudomonadota</taxon>
        <taxon>Betaproteobacteria</taxon>
        <taxon>Burkholderiales</taxon>
        <taxon>Burkholderiaceae</taxon>
        <taxon>Mycetohabitans</taxon>
    </lineage>
</organism>
<evidence type="ECO:0000256" key="1">
    <source>
        <dbReference type="SAM" id="MobiDB-lite"/>
    </source>
</evidence>
<evidence type="ECO:0000313" key="3">
    <source>
        <dbReference type="Proteomes" id="UP000007437"/>
    </source>
</evidence>
<gene>
    <name evidence="2" type="ordered locus">RBRH_02747</name>
</gene>
<sequence>MQARVCPVPAQCPHARRYRYSSYPGCHVNRQPCQMRGMLTPARRDDDPLARMNQRVHDIAADEPGRAKHYNAHVSHDSPPEVSTTRNARARAP</sequence>
<name>E5AMR2_MYCRK</name>
<feature type="region of interest" description="Disordered" evidence="1">
    <location>
        <begin position="60"/>
        <end position="93"/>
    </location>
</feature>
<dbReference type="Proteomes" id="UP000007437">
    <property type="component" value="Chromosome"/>
</dbReference>
<proteinExistence type="predicted"/>
<evidence type="ECO:0000313" key="2">
    <source>
        <dbReference type="EMBL" id="CBW76294.1"/>
    </source>
</evidence>
<dbReference type="EMBL" id="FR687359">
    <property type="protein sequence ID" value="CBW76294.1"/>
    <property type="molecule type" value="Genomic_DNA"/>
</dbReference>
<dbReference type="AlphaFoldDB" id="E5AMR2"/>
<reference evidence="2 3" key="1">
    <citation type="journal article" date="2011" name="J. Bacteriol.">
        <title>Complete genome sequence of Burkholderia rhizoxinica, an endosymbiont of Rhizopus microsporus.</title>
        <authorList>
            <person name="Lackner G."/>
            <person name="Moebius N."/>
            <person name="Partida-Martinez L."/>
            <person name="Hertweck C."/>
        </authorList>
    </citation>
    <scope>NUCLEOTIDE SEQUENCE [LARGE SCALE GENOMIC DNA]</scope>
    <source>
        <strain evidence="3">DSM 19002 / CIP 109453 / HKI 454</strain>
    </source>
</reference>
<dbReference type="HOGENOM" id="CLU_2394193_0_0_4"/>
<dbReference type="STRING" id="882378.RBRH_02747"/>
<accession>E5AMR2</accession>
<protein>
    <submittedName>
        <fullName evidence="2">Uncharacterized protein</fullName>
    </submittedName>
</protein>
<dbReference type="KEGG" id="brh:RBRH_02747"/>